<protein>
    <submittedName>
        <fullName evidence="2">Uncharacterized protein</fullName>
    </submittedName>
</protein>
<feature type="compositionally biased region" description="Pro residues" evidence="1">
    <location>
        <begin position="505"/>
        <end position="516"/>
    </location>
</feature>
<feature type="compositionally biased region" description="Basic residues" evidence="1">
    <location>
        <begin position="476"/>
        <end position="486"/>
    </location>
</feature>
<evidence type="ECO:0000256" key="1">
    <source>
        <dbReference type="SAM" id="MobiDB-lite"/>
    </source>
</evidence>
<accession>A0A2H3J1H2</accession>
<evidence type="ECO:0000313" key="2">
    <source>
        <dbReference type="EMBL" id="PCH35821.1"/>
    </source>
</evidence>
<feature type="compositionally biased region" description="Basic residues" evidence="1">
    <location>
        <begin position="443"/>
        <end position="452"/>
    </location>
</feature>
<feature type="region of interest" description="Disordered" evidence="1">
    <location>
        <begin position="30"/>
        <end position="333"/>
    </location>
</feature>
<feature type="compositionally biased region" description="Basic residues" evidence="1">
    <location>
        <begin position="274"/>
        <end position="286"/>
    </location>
</feature>
<gene>
    <name evidence="2" type="ORF">WOLCODRAFT_159458</name>
</gene>
<feature type="compositionally biased region" description="Basic and acidic residues" evidence="1">
    <location>
        <begin position="187"/>
        <end position="198"/>
    </location>
</feature>
<feature type="compositionally biased region" description="Polar residues" evidence="1">
    <location>
        <begin position="251"/>
        <end position="262"/>
    </location>
</feature>
<name>A0A2H3J1H2_WOLCO</name>
<keyword evidence="3" id="KW-1185">Reference proteome</keyword>
<feature type="region of interest" description="Disordered" evidence="1">
    <location>
        <begin position="390"/>
        <end position="554"/>
    </location>
</feature>
<sequence>MSSWPRVFRLGLAQRGGAAVSAHLRLTVRTSTSPQAGHPSCKTRQGPPPYIHLGRPRLPSSPAKGRCGAWRDSAATRPPGKRRGEILTTEPLGRPSVGQSWVATSVGKPPPSTTTARRHRPPHQPGPAALPRVNNQDRRRIETTQPRDQAKDEQNATANPRSSKVVWPRLTSGPPQGAPASLRQRRERPPAGHKDKPSPTRNPVAIATATKPAHGQGLGVTAATASPAPAKCQLSAHSARRAGPGKRPATNAVTTPHSNPQVEQRRRPLYQPRPSRRPRQRPYKPRRAADNQPPAALTGNHHPPKGRQAFGQTPIQQPAARPQVKAVGHKHARRPIRGGAAIANDNRRRYRYRHRDKATPRVHGHYVQRGLLLKSAGYPLKARHLQLRKDLNNYQGPERTAYAQRDKGPTSPPPPSPLRSPPNSRAANPRQGAHLRDSETKSKTKSKPRAKISKGEATGSPGSAPKYRTNTPVGHLLRRAPMRTGRRSQEPAPPTISRSNKAPWQGPPLSHPPPQASPSVRTKRLVPASQTHPAERTQVLTTKPPLEQGHQAKK</sequence>
<reference evidence="2 3" key="1">
    <citation type="journal article" date="2012" name="Science">
        <title>The Paleozoic origin of enzymatic lignin decomposition reconstructed from 31 fungal genomes.</title>
        <authorList>
            <person name="Floudas D."/>
            <person name="Binder M."/>
            <person name="Riley R."/>
            <person name="Barry K."/>
            <person name="Blanchette R.A."/>
            <person name="Henrissat B."/>
            <person name="Martinez A.T."/>
            <person name="Otillar R."/>
            <person name="Spatafora J.W."/>
            <person name="Yadav J.S."/>
            <person name="Aerts A."/>
            <person name="Benoit I."/>
            <person name="Boyd A."/>
            <person name="Carlson A."/>
            <person name="Copeland A."/>
            <person name="Coutinho P.M."/>
            <person name="de Vries R.P."/>
            <person name="Ferreira P."/>
            <person name="Findley K."/>
            <person name="Foster B."/>
            <person name="Gaskell J."/>
            <person name="Glotzer D."/>
            <person name="Gorecki P."/>
            <person name="Heitman J."/>
            <person name="Hesse C."/>
            <person name="Hori C."/>
            <person name="Igarashi K."/>
            <person name="Jurgens J.A."/>
            <person name="Kallen N."/>
            <person name="Kersten P."/>
            <person name="Kohler A."/>
            <person name="Kuees U."/>
            <person name="Kumar T.K.A."/>
            <person name="Kuo A."/>
            <person name="LaButti K."/>
            <person name="Larrondo L.F."/>
            <person name="Lindquist E."/>
            <person name="Ling A."/>
            <person name="Lombard V."/>
            <person name="Lucas S."/>
            <person name="Lundell T."/>
            <person name="Martin R."/>
            <person name="McLaughlin D.J."/>
            <person name="Morgenstern I."/>
            <person name="Morin E."/>
            <person name="Murat C."/>
            <person name="Nagy L.G."/>
            <person name="Nolan M."/>
            <person name="Ohm R.A."/>
            <person name="Patyshakuliyeva A."/>
            <person name="Rokas A."/>
            <person name="Ruiz-Duenas F.J."/>
            <person name="Sabat G."/>
            <person name="Salamov A."/>
            <person name="Samejima M."/>
            <person name="Schmutz J."/>
            <person name="Slot J.C."/>
            <person name="St John F."/>
            <person name="Stenlid J."/>
            <person name="Sun H."/>
            <person name="Sun S."/>
            <person name="Syed K."/>
            <person name="Tsang A."/>
            <person name="Wiebenga A."/>
            <person name="Young D."/>
            <person name="Pisabarro A."/>
            <person name="Eastwood D.C."/>
            <person name="Martin F."/>
            <person name="Cullen D."/>
            <person name="Grigoriev I.V."/>
            <person name="Hibbett D.S."/>
        </authorList>
    </citation>
    <scope>NUCLEOTIDE SEQUENCE [LARGE SCALE GENOMIC DNA]</scope>
    <source>
        <strain evidence="2 3">MD-104</strain>
    </source>
</reference>
<proteinExistence type="predicted"/>
<organism evidence="2 3">
    <name type="scientific">Wolfiporia cocos (strain MD-104)</name>
    <name type="common">Brown rot fungus</name>
    <dbReference type="NCBI Taxonomy" id="742152"/>
    <lineage>
        <taxon>Eukaryota</taxon>
        <taxon>Fungi</taxon>
        <taxon>Dikarya</taxon>
        <taxon>Basidiomycota</taxon>
        <taxon>Agaricomycotina</taxon>
        <taxon>Agaricomycetes</taxon>
        <taxon>Polyporales</taxon>
        <taxon>Phaeolaceae</taxon>
        <taxon>Wolfiporia</taxon>
    </lineage>
</organism>
<evidence type="ECO:0000313" key="3">
    <source>
        <dbReference type="Proteomes" id="UP000218811"/>
    </source>
</evidence>
<dbReference type="EMBL" id="KB467856">
    <property type="protein sequence ID" value="PCH35821.1"/>
    <property type="molecule type" value="Genomic_DNA"/>
</dbReference>
<dbReference type="Proteomes" id="UP000218811">
    <property type="component" value="Unassembled WGS sequence"/>
</dbReference>
<feature type="compositionally biased region" description="Pro residues" evidence="1">
    <location>
        <begin position="410"/>
        <end position="420"/>
    </location>
</feature>
<dbReference type="OMA" id="HDESYKE"/>
<dbReference type="AlphaFoldDB" id="A0A2H3J1H2"/>